<gene>
    <name evidence="1" type="ORF">RR42_s1194</name>
</gene>
<accession>A0A0C4YB58</accession>
<reference evidence="1 2" key="1">
    <citation type="journal article" date="2015" name="Genome Announc.">
        <title>Complete Genome Sequence of Cupriavidus basilensis 4G11, Isolated from the Oak Ridge Field Research Center Site.</title>
        <authorList>
            <person name="Ray J."/>
            <person name="Waters R.J."/>
            <person name="Skerker J.M."/>
            <person name="Kuehl J.V."/>
            <person name="Price M.N."/>
            <person name="Huang J."/>
            <person name="Chakraborty R."/>
            <person name="Arkin A.P."/>
            <person name="Deutschbauer A."/>
        </authorList>
    </citation>
    <scope>NUCLEOTIDE SEQUENCE [LARGE SCALE GENOMIC DNA]</scope>
    <source>
        <strain evidence="1">4G11</strain>
    </source>
</reference>
<dbReference type="AlphaFoldDB" id="A0A0C4YB58"/>
<sequence length="59" mass="6327">MGFGNIARGLVPNAAGELFAAFSKHSLQDIERVAGAIQALRGLRYAKSRTATRAGARRR</sequence>
<keyword evidence="2" id="KW-1185">Reference proteome</keyword>
<dbReference type="KEGG" id="cbw:RR42_s1194"/>
<dbReference type="Proteomes" id="UP000031843">
    <property type="component" value="Chromosome secondary"/>
</dbReference>
<evidence type="ECO:0000313" key="1">
    <source>
        <dbReference type="EMBL" id="AJG22782.1"/>
    </source>
</evidence>
<organism evidence="1 2">
    <name type="scientific">Cupriavidus basilensis</name>
    <dbReference type="NCBI Taxonomy" id="68895"/>
    <lineage>
        <taxon>Bacteria</taxon>
        <taxon>Pseudomonadati</taxon>
        <taxon>Pseudomonadota</taxon>
        <taxon>Betaproteobacteria</taxon>
        <taxon>Burkholderiales</taxon>
        <taxon>Burkholderiaceae</taxon>
        <taxon>Cupriavidus</taxon>
    </lineage>
</organism>
<proteinExistence type="predicted"/>
<evidence type="ECO:0000313" key="2">
    <source>
        <dbReference type="Proteomes" id="UP000031843"/>
    </source>
</evidence>
<name>A0A0C4YB58_9BURK</name>
<dbReference type="EMBL" id="CP010537">
    <property type="protein sequence ID" value="AJG22782.1"/>
    <property type="molecule type" value="Genomic_DNA"/>
</dbReference>
<protein>
    <submittedName>
        <fullName evidence="1">Transcriptional regulator, LysR family</fullName>
    </submittedName>
</protein>